<organism evidence="1 2">
    <name type="scientific">Dyadobacter arcticus</name>
    <dbReference type="NCBI Taxonomy" id="1078754"/>
    <lineage>
        <taxon>Bacteria</taxon>
        <taxon>Pseudomonadati</taxon>
        <taxon>Bacteroidota</taxon>
        <taxon>Cytophagia</taxon>
        <taxon>Cytophagales</taxon>
        <taxon>Spirosomataceae</taxon>
        <taxon>Dyadobacter</taxon>
    </lineage>
</organism>
<dbReference type="Proteomes" id="UP001179181">
    <property type="component" value="Unassembled WGS sequence"/>
</dbReference>
<sequence>MKKIPFVIVAILCFSGCKNDDAEPEFVFGAKIDGQVWTSNVANSENSTVAATIAQNIVVVVGVQDVDKTGTALGLFFPEDIKLNEDVDFNPLNKVILAYTISSTEGYVVDPAMGGSGRLRVTRLDKENKVVEGSFTGEAIHSQNGSKIKIQNGIFRSKIYDTPVKTTPPGKR</sequence>
<evidence type="ECO:0000313" key="1">
    <source>
        <dbReference type="EMBL" id="NIJ54305.1"/>
    </source>
</evidence>
<dbReference type="EMBL" id="JAASQJ010000003">
    <property type="protein sequence ID" value="NIJ54305.1"/>
    <property type="molecule type" value="Genomic_DNA"/>
</dbReference>
<accession>A0ABX0URQ4</accession>
<evidence type="ECO:0000313" key="2">
    <source>
        <dbReference type="Proteomes" id="UP001179181"/>
    </source>
</evidence>
<comment type="caution">
    <text evidence="1">The sequence shown here is derived from an EMBL/GenBank/DDBJ whole genome shotgun (WGS) entry which is preliminary data.</text>
</comment>
<proteinExistence type="predicted"/>
<dbReference type="RefSeq" id="WP_167272268.1">
    <property type="nucleotide sequence ID" value="NZ_JAASQJ010000003.1"/>
</dbReference>
<reference evidence="1 2" key="1">
    <citation type="submission" date="2020-03" db="EMBL/GenBank/DDBJ databases">
        <title>Genomic Encyclopedia of Type Strains, Phase IV (KMG-IV): sequencing the most valuable type-strain genomes for metagenomic binning, comparative biology and taxonomic classification.</title>
        <authorList>
            <person name="Goeker M."/>
        </authorList>
    </citation>
    <scope>NUCLEOTIDE SEQUENCE [LARGE SCALE GENOMIC DNA]</scope>
    <source>
        <strain evidence="1 2">DSM 102865</strain>
    </source>
</reference>
<name>A0ABX0URQ4_9BACT</name>
<protein>
    <submittedName>
        <fullName evidence="1">Uncharacterized protein</fullName>
    </submittedName>
</protein>
<gene>
    <name evidence="1" type="ORF">FHS68_003487</name>
</gene>
<keyword evidence="2" id="KW-1185">Reference proteome</keyword>